<evidence type="ECO:0000256" key="3">
    <source>
        <dbReference type="ARBA" id="ARBA00022679"/>
    </source>
</evidence>
<comment type="function">
    <text evidence="5">Methylation of the membrane-bound methyl-accepting chemotaxis proteins (MCP) to form gamma-glutamyl methyl ester residues in MCP.</text>
</comment>
<evidence type="ECO:0000256" key="4">
    <source>
        <dbReference type="ARBA" id="ARBA00022691"/>
    </source>
</evidence>
<proteinExistence type="predicted"/>
<keyword evidence="4 5" id="KW-0949">S-adenosyl-L-methionine</keyword>
<dbReference type="RefSeq" id="WP_377405179.1">
    <property type="nucleotide sequence ID" value="NZ_JBHUEQ010000040.1"/>
</dbReference>
<dbReference type="InterPro" id="IPR022642">
    <property type="entry name" value="CheR_C"/>
</dbReference>
<dbReference type="PRINTS" id="PR00996">
    <property type="entry name" value="CHERMTFRASE"/>
</dbReference>
<dbReference type="PIRSF" id="PIRSF000410">
    <property type="entry name" value="CheR"/>
    <property type="match status" value="1"/>
</dbReference>
<dbReference type="EMBL" id="JBHUEQ010000040">
    <property type="protein sequence ID" value="MFD1747595.1"/>
    <property type="molecule type" value="Genomic_DNA"/>
</dbReference>
<dbReference type="Pfam" id="PF03705">
    <property type="entry name" value="CheR_N"/>
    <property type="match status" value="1"/>
</dbReference>
<evidence type="ECO:0000256" key="2">
    <source>
        <dbReference type="ARBA" id="ARBA00022603"/>
    </source>
</evidence>
<dbReference type="GO" id="GO:0032259">
    <property type="term" value="P:methylation"/>
    <property type="evidence" value="ECO:0007669"/>
    <property type="project" value="UniProtKB-KW"/>
</dbReference>
<dbReference type="GO" id="GO:0008168">
    <property type="term" value="F:methyltransferase activity"/>
    <property type="evidence" value="ECO:0007669"/>
    <property type="project" value="UniProtKB-KW"/>
</dbReference>
<dbReference type="SUPFAM" id="SSF47757">
    <property type="entry name" value="Chemotaxis receptor methyltransferase CheR, N-terminal domain"/>
    <property type="match status" value="1"/>
</dbReference>
<evidence type="ECO:0000313" key="8">
    <source>
        <dbReference type="Proteomes" id="UP001597322"/>
    </source>
</evidence>
<evidence type="ECO:0000256" key="1">
    <source>
        <dbReference type="ARBA" id="ARBA00001541"/>
    </source>
</evidence>
<comment type="catalytic activity">
    <reaction evidence="1 5">
        <text>L-glutamyl-[protein] + S-adenosyl-L-methionine = [protein]-L-glutamate 5-O-methyl ester + S-adenosyl-L-homocysteine</text>
        <dbReference type="Rhea" id="RHEA:24452"/>
        <dbReference type="Rhea" id="RHEA-COMP:10208"/>
        <dbReference type="Rhea" id="RHEA-COMP:10311"/>
        <dbReference type="ChEBI" id="CHEBI:29973"/>
        <dbReference type="ChEBI" id="CHEBI:57856"/>
        <dbReference type="ChEBI" id="CHEBI:59789"/>
        <dbReference type="ChEBI" id="CHEBI:82795"/>
        <dbReference type="EC" id="2.1.1.80"/>
    </reaction>
</comment>
<dbReference type="PANTHER" id="PTHR24422:SF26">
    <property type="entry name" value="CHEMOTAXIS PROTEIN METHYLTRANSFERASE"/>
    <property type="match status" value="1"/>
</dbReference>
<dbReference type="Proteomes" id="UP001597322">
    <property type="component" value="Unassembled WGS sequence"/>
</dbReference>
<dbReference type="SMART" id="SM00138">
    <property type="entry name" value="MeTrc"/>
    <property type="match status" value="1"/>
</dbReference>
<organism evidence="7 8">
    <name type="scientific">Rhizobium helianthi</name>
    <dbReference type="NCBI Taxonomy" id="1132695"/>
    <lineage>
        <taxon>Bacteria</taxon>
        <taxon>Pseudomonadati</taxon>
        <taxon>Pseudomonadota</taxon>
        <taxon>Alphaproteobacteria</taxon>
        <taxon>Hyphomicrobiales</taxon>
        <taxon>Rhizobiaceae</taxon>
        <taxon>Rhizobium/Agrobacterium group</taxon>
        <taxon>Rhizobium</taxon>
    </lineage>
</organism>
<dbReference type="Gene3D" id="3.40.50.150">
    <property type="entry name" value="Vaccinia Virus protein VP39"/>
    <property type="match status" value="1"/>
</dbReference>
<accession>A0ABW4M898</accession>
<dbReference type="InterPro" id="IPR000780">
    <property type="entry name" value="CheR_MeTrfase"/>
</dbReference>
<sequence length="286" mass="32643">MSALARQTSSQGVDDHINKRNFDRLAKFIYEYSGIKMPPSKITMLEGRLRKRLRVCGISNFNEYCDFLFEGGGMQREAIFLIDAVTTNKTDFFREPKHFEYLIETALPDLLSLANGRLRLWSAACSTGAEPYTLAMVLAEALSAQRDTDFRIIATDLSTEVLETARRAIYPADMVQPVPPALRRKYVMEHRDPNRNEVRIAPELRKHVGFGRLNFMDESYAIKEKQHVIFCRNVLIYFDKQTQKHVLSNLCECLVPGGYLFIGHSETATGLNLPIKQVANTIFQLV</sequence>
<dbReference type="InterPro" id="IPR050903">
    <property type="entry name" value="Bact_Chemotaxis_MeTrfase"/>
</dbReference>
<comment type="caution">
    <text evidence="7">The sequence shown here is derived from an EMBL/GenBank/DDBJ whole genome shotgun (WGS) entry which is preliminary data.</text>
</comment>
<dbReference type="InterPro" id="IPR026024">
    <property type="entry name" value="Chemotaxis_MeTrfase_CheR"/>
</dbReference>
<dbReference type="PANTHER" id="PTHR24422">
    <property type="entry name" value="CHEMOTAXIS PROTEIN METHYLTRANSFERASE"/>
    <property type="match status" value="1"/>
</dbReference>
<dbReference type="EC" id="2.1.1.80" evidence="5"/>
<keyword evidence="3 5" id="KW-0808">Transferase</keyword>
<evidence type="ECO:0000259" key="6">
    <source>
        <dbReference type="PROSITE" id="PS50123"/>
    </source>
</evidence>
<gene>
    <name evidence="7" type="ORF">ACFSE1_19165</name>
</gene>
<evidence type="ECO:0000313" key="7">
    <source>
        <dbReference type="EMBL" id="MFD1747595.1"/>
    </source>
</evidence>
<dbReference type="InterPro" id="IPR022641">
    <property type="entry name" value="CheR_N"/>
</dbReference>
<name>A0ABW4M898_9HYPH</name>
<protein>
    <recommendedName>
        <fullName evidence="5">Chemotaxis protein methyltransferase</fullName>
        <ecNumber evidence="5">2.1.1.80</ecNumber>
    </recommendedName>
</protein>
<dbReference type="SUPFAM" id="SSF53335">
    <property type="entry name" value="S-adenosyl-L-methionine-dependent methyltransferases"/>
    <property type="match status" value="1"/>
</dbReference>
<dbReference type="PROSITE" id="PS50123">
    <property type="entry name" value="CHER"/>
    <property type="match status" value="1"/>
</dbReference>
<keyword evidence="8" id="KW-1185">Reference proteome</keyword>
<evidence type="ECO:0000256" key="5">
    <source>
        <dbReference type="PIRNR" id="PIRNR000410"/>
    </source>
</evidence>
<dbReference type="InterPro" id="IPR036804">
    <property type="entry name" value="CheR_N_sf"/>
</dbReference>
<reference evidence="8" key="1">
    <citation type="journal article" date="2019" name="Int. J. Syst. Evol. Microbiol.">
        <title>The Global Catalogue of Microorganisms (GCM) 10K type strain sequencing project: providing services to taxonomists for standard genome sequencing and annotation.</title>
        <authorList>
            <consortium name="The Broad Institute Genomics Platform"/>
            <consortium name="The Broad Institute Genome Sequencing Center for Infectious Disease"/>
            <person name="Wu L."/>
            <person name="Ma J."/>
        </authorList>
    </citation>
    <scope>NUCLEOTIDE SEQUENCE [LARGE SCALE GENOMIC DNA]</scope>
    <source>
        <strain evidence="8">CG52</strain>
    </source>
</reference>
<dbReference type="Gene3D" id="1.10.155.10">
    <property type="entry name" value="Chemotaxis receptor methyltransferase CheR, N-terminal domain"/>
    <property type="match status" value="1"/>
</dbReference>
<dbReference type="Pfam" id="PF01739">
    <property type="entry name" value="CheR"/>
    <property type="match status" value="1"/>
</dbReference>
<keyword evidence="2 5" id="KW-0489">Methyltransferase</keyword>
<dbReference type="InterPro" id="IPR029063">
    <property type="entry name" value="SAM-dependent_MTases_sf"/>
</dbReference>
<dbReference type="CDD" id="cd02440">
    <property type="entry name" value="AdoMet_MTases"/>
    <property type="match status" value="1"/>
</dbReference>
<feature type="domain" description="CheR-type methyltransferase" evidence="6">
    <location>
        <begin position="17"/>
        <end position="286"/>
    </location>
</feature>